<evidence type="ECO:0000256" key="3">
    <source>
        <dbReference type="ARBA" id="ARBA00019387"/>
    </source>
</evidence>
<sequence length="554" mass="64214">MLLSRKRPVRTQANNYSSEDLRKRQNLPTLEEFISTGDYIGAITLLEFERHSSKSEKHVGLWLGYCYFHLGDYERAANEYKKTLLDPKLASQARLYLACCYFFMGMYKEAQEEGDQTSQCELQNRLLFHIAHKLNDERNLLIYHNRLSDSVEDQLSLASMQCLRGYHQDAIEIYKRIMIENRNFLALNVCLGLCYYKLDYYDVALEVLDLYLQHYPSSPIAINLRACINYRLHNSKTAVEELKSLKESFSSNLSYAQDLIDHNLTVFAHGDGALKVLPSLIDVLPEARLNLVIYHLRREDIGSAHELLKDIEPITSHECILKAIINTLIGQETGSNDHLKLAQQHFQSVGNSASECDTISGRQCMASCFFLLHQFENAIIYLNSIQSYFNNDDIFNFNFAQAKAEVEDYKEAEKLLLMIQSEKIKGEYIYLNWLARCFIMNKKPLSAWELYLKMETSVDSLNLLNLIANDCYRTGQFYIAAKAFDLLERFDSKPEYWKGKRGACIGVFQSIITGKESKEILRDIIQILRNTNNRESDQYIRIMKNWANENSENM</sequence>
<dbReference type="Gene3D" id="1.25.40.10">
    <property type="entry name" value="Tetratricopeptide repeat domain"/>
    <property type="match status" value="3"/>
</dbReference>
<evidence type="ECO:0000256" key="5">
    <source>
        <dbReference type="ARBA" id="ARBA00022803"/>
    </source>
</evidence>
<accession>A0A0R3SQS4</accession>
<keyword evidence="4" id="KW-0677">Repeat</keyword>
<dbReference type="EMBL" id="UYSG01010936">
    <property type="protein sequence ID" value="VDL59769.1"/>
    <property type="molecule type" value="Genomic_DNA"/>
</dbReference>
<evidence type="ECO:0000256" key="1">
    <source>
        <dbReference type="ARBA" id="ARBA00004138"/>
    </source>
</evidence>
<dbReference type="GO" id="GO:0036064">
    <property type="term" value="C:ciliary basal body"/>
    <property type="evidence" value="ECO:0007669"/>
    <property type="project" value="TreeGrafter"/>
</dbReference>
<evidence type="ECO:0000313" key="9">
    <source>
        <dbReference type="Proteomes" id="UP000274504"/>
    </source>
</evidence>
<dbReference type="InterPro" id="IPR011990">
    <property type="entry name" value="TPR-like_helical_dom_sf"/>
</dbReference>
<comment type="similarity">
    <text evidence="2">Belongs to the IFT56 family.</text>
</comment>
<dbReference type="SUPFAM" id="SSF48452">
    <property type="entry name" value="TPR-like"/>
    <property type="match status" value="2"/>
</dbReference>
<evidence type="ECO:0000313" key="8">
    <source>
        <dbReference type="EMBL" id="VDL59769.1"/>
    </source>
</evidence>
<dbReference type="Proteomes" id="UP000274504">
    <property type="component" value="Unassembled WGS sequence"/>
</dbReference>
<comment type="subcellular location">
    <subcellularLocation>
        <location evidence="1">Cell projection</location>
        <location evidence="1">Cilium</location>
    </subcellularLocation>
</comment>
<dbReference type="GO" id="GO:0120170">
    <property type="term" value="F:intraciliary transport particle B binding"/>
    <property type="evidence" value="ECO:0007669"/>
    <property type="project" value="TreeGrafter"/>
</dbReference>
<protein>
    <recommendedName>
        <fullName evidence="3">Intraflagellar transport protein 56</fullName>
    </recommendedName>
</protein>
<evidence type="ECO:0000313" key="10">
    <source>
        <dbReference type="WBParaSite" id="HDID_0000745301-mRNA-1"/>
    </source>
</evidence>
<feature type="region of interest" description="Disordered" evidence="7">
    <location>
        <begin position="1"/>
        <end position="20"/>
    </location>
</feature>
<dbReference type="STRING" id="6216.A0A0R3SQS4"/>
<keyword evidence="5" id="KW-0802">TPR repeat</keyword>
<dbReference type="AlphaFoldDB" id="A0A0R3SQS4"/>
<dbReference type="OrthoDB" id="95390at2759"/>
<dbReference type="Pfam" id="PF13174">
    <property type="entry name" value="TPR_6"/>
    <property type="match status" value="1"/>
</dbReference>
<dbReference type="WBParaSite" id="HDID_0000745301-mRNA-1">
    <property type="protein sequence ID" value="HDID_0000745301-mRNA-1"/>
    <property type="gene ID" value="HDID_0000745301"/>
</dbReference>
<dbReference type="GO" id="GO:0030992">
    <property type="term" value="C:intraciliary transport particle B"/>
    <property type="evidence" value="ECO:0007669"/>
    <property type="project" value="TreeGrafter"/>
</dbReference>
<dbReference type="GO" id="GO:0035735">
    <property type="term" value="P:intraciliary transport involved in cilium assembly"/>
    <property type="evidence" value="ECO:0007669"/>
    <property type="project" value="TreeGrafter"/>
</dbReference>
<proteinExistence type="inferred from homology"/>
<evidence type="ECO:0000256" key="2">
    <source>
        <dbReference type="ARBA" id="ARBA00007834"/>
    </source>
</evidence>
<dbReference type="GO" id="GO:0097546">
    <property type="term" value="C:ciliary base"/>
    <property type="evidence" value="ECO:0007669"/>
    <property type="project" value="TreeGrafter"/>
</dbReference>
<evidence type="ECO:0000256" key="6">
    <source>
        <dbReference type="ARBA" id="ARBA00023273"/>
    </source>
</evidence>
<dbReference type="PANTHER" id="PTHR14781:SF0">
    <property type="entry name" value="INTRAFLAGELLAR TRANSPORT PROTEIN 56"/>
    <property type="match status" value="1"/>
</dbReference>
<dbReference type="GO" id="GO:0035720">
    <property type="term" value="P:intraciliary anterograde transport"/>
    <property type="evidence" value="ECO:0007669"/>
    <property type="project" value="TreeGrafter"/>
</dbReference>
<name>A0A0R3SQS4_HYMDI</name>
<evidence type="ECO:0000256" key="4">
    <source>
        <dbReference type="ARBA" id="ARBA00022737"/>
    </source>
</evidence>
<dbReference type="InterPro" id="IPR019734">
    <property type="entry name" value="TPR_rpt"/>
</dbReference>
<dbReference type="InterPro" id="IPR030511">
    <property type="entry name" value="TTC26"/>
</dbReference>
<organism evidence="10">
    <name type="scientific">Hymenolepis diminuta</name>
    <name type="common">Rat tapeworm</name>
    <dbReference type="NCBI Taxonomy" id="6216"/>
    <lineage>
        <taxon>Eukaryota</taxon>
        <taxon>Metazoa</taxon>
        <taxon>Spiralia</taxon>
        <taxon>Lophotrochozoa</taxon>
        <taxon>Platyhelminthes</taxon>
        <taxon>Cestoda</taxon>
        <taxon>Eucestoda</taxon>
        <taxon>Cyclophyllidea</taxon>
        <taxon>Hymenolepididae</taxon>
        <taxon>Hymenolepis</taxon>
    </lineage>
</organism>
<gene>
    <name evidence="8" type="ORF">HDID_LOCUS7451</name>
</gene>
<reference evidence="8 9" key="2">
    <citation type="submission" date="2018-11" db="EMBL/GenBank/DDBJ databases">
        <authorList>
            <consortium name="Pathogen Informatics"/>
        </authorList>
    </citation>
    <scope>NUCLEOTIDE SEQUENCE [LARGE SCALE GENOMIC DNA]</scope>
</reference>
<dbReference type="PANTHER" id="PTHR14781">
    <property type="entry name" value="INTRAFLAGELLAR TRANSPORT PROTEIN 56"/>
    <property type="match status" value="1"/>
</dbReference>
<reference evidence="10" key="1">
    <citation type="submission" date="2017-02" db="UniProtKB">
        <authorList>
            <consortium name="WormBaseParasite"/>
        </authorList>
    </citation>
    <scope>IDENTIFICATION</scope>
</reference>
<keyword evidence="6" id="KW-0966">Cell projection</keyword>
<evidence type="ECO:0000256" key="7">
    <source>
        <dbReference type="SAM" id="MobiDB-lite"/>
    </source>
</evidence>